<dbReference type="PROSITE" id="PS50011">
    <property type="entry name" value="PROTEIN_KINASE_DOM"/>
    <property type="match status" value="1"/>
</dbReference>
<evidence type="ECO:0000256" key="2">
    <source>
        <dbReference type="ARBA" id="ARBA00022840"/>
    </source>
</evidence>
<feature type="domain" description="Protein kinase" evidence="3">
    <location>
        <begin position="28"/>
        <end position="287"/>
    </location>
</feature>
<dbReference type="InterPro" id="IPR011009">
    <property type="entry name" value="Kinase-like_dom_sf"/>
</dbReference>
<dbReference type="PANTHER" id="PTHR44329:SF298">
    <property type="entry name" value="MIXED LINEAGE KINASE DOMAIN-LIKE PROTEIN"/>
    <property type="match status" value="1"/>
</dbReference>
<dbReference type="Proteomes" id="UP000439903">
    <property type="component" value="Unassembled WGS sequence"/>
</dbReference>
<evidence type="ECO:0000313" key="4">
    <source>
        <dbReference type="EMBL" id="KAF0458577.1"/>
    </source>
</evidence>
<dbReference type="PRINTS" id="PR00109">
    <property type="entry name" value="TYRKINASE"/>
</dbReference>
<dbReference type="AlphaFoldDB" id="A0A8H4A864"/>
<dbReference type="GO" id="GO:0005524">
    <property type="term" value="F:ATP binding"/>
    <property type="evidence" value="ECO:0007669"/>
    <property type="project" value="InterPro"/>
</dbReference>
<proteinExistence type="predicted"/>
<dbReference type="EMBL" id="WTPW01001076">
    <property type="protein sequence ID" value="KAF0458577.1"/>
    <property type="molecule type" value="Genomic_DNA"/>
</dbReference>
<dbReference type="InterPro" id="IPR051681">
    <property type="entry name" value="Ser/Thr_Kinases-Pseudokinases"/>
</dbReference>
<keyword evidence="4" id="KW-0418">Kinase</keyword>
<accession>A0A8H4A864</accession>
<sequence length="468" mass="54053">MSGSSKALEWLKSAVSEKLINSFDYKEFKYNEKINESRTSSIFRSEWPNCGLTVALKSLKFDTEGMDMNTFVKELQLLQRVSFHPNICHFFGVTQDSSNENYMMVLQFAKNGTLREYLHIKFKTLQWKDKYRIAGEIAQGLAFLHHNQIIHRNLHPKNILVHENKIMITDFALSKFMNPDSSSSNSKNEGMPSFMDPQCFKDSMYKRTTKSDIYSYGVILWEISSGHKPFPSLKRVQIAIQIYNGVREKSIEGTPSEYVEFYKRCWDDEPDNRPEIKEALELFDNYIIKPKNPHITTEEPSEGLLEKAISERDIHFHGYDQFSDHAKIVEGAFSSHTRNILVYGETMVIAGFGIPEYATKASFSTSIVRGMPAYIEPQCFKDPSYKSDVRSDIYSLGVIFWEISSCRPPFETINDGYAITIHVYKGGREKPVQGTPLQYEKLYKECWDDDPEKRPSAKLVIERLSQLI</sequence>
<name>A0A8H4A864_GIGMA</name>
<keyword evidence="4" id="KW-0808">Transferase</keyword>
<evidence type="ECO:0000256" key="1">
    <source>
        <dbReference type="ARBA" id="ARBA00022741"/>
    </source>
</evidence>
<reference evidence="4 5" key="1">
    <citation type="journal article" date="2019" name="Environ. Microbiol.">
        <title>At the nexus of three kingdoms: the genome of the mycorrhizal fungus Gigaspora margarita provides insights into plant, endobacterial and fungal interactions.</title>
        <authorList>
            <person name="Venice F."/>
            <person name="Ghignone S."/>
            <person name="Salvioli di Fossalunga A."/>
            <person name="Amselem J."/>
            <person name="Novero M."/>
            <person name="Xianan X."/>
            <person name="Sedzielewska Toro K."/>
            <person name="Morin E."/>
            <person name="Lipzen A."/>
            <person name="Grigoriev I.V."/>
            <person name="Henrissat B."/>
            <person name="Martin F.M."/>
            <person name="Bonfante P."/>
        </authorList>
    </citation>
    <scope>NUCLEOTIDE SEQUENCE [LARGE SCALE GENOMIC DNA]</scope>
    <source>
        <strain evidence="4 5">BEG34</strain>
    </source>
</reference>
<keyword evidence="2" id="KW-0067">ATP-binding</keyword>
<comment type="caution">
    <text evidence="4">The sequence shown here is derived from an EMBL/GenBank/DDBJ whole genome shotgun (WGS) entry which is preliminary data.</text>
</comment>
<evidence type="ECO:0000313" key="5">
    <source>
        <dbReference type="Proteomes" id="UP000439903"/>
    </source>
</evidence>
<dbReference type="InterPro" id="IPR000719">
    <property type="entry name" value="Prot_kinase_dom"/>
</dbReference>
<dbReference type="InterPro" id="IPR001245">
    <property type="entry name" value="Ser-Thr/Tyr_kinase_cat_dom"/>
</dbReference>
<keyword evidence="1" id="KW-0547">Nucleotide-binding</keyword>
<dbReference type="GO" id="GO:0004674">
    <property type="term" value="F:protein serine/threonine kinase activity"/>
    <property type="evidence" value="ECO:0007669"/>
    <property type="project" value="TreeGrafter"/>
</dbReference>
<dbReference type="OrthoDB" id="2431639at2759"/>
<dbReference type="PANTHER" id="PTHR44329">
    <property type="entry name" value="SERINE/THREONINE-PROTEIN KINASE TNNI3K-RELATED"/>
    <property type="match status" value="1"/>
</dbReference>
<keyword evidence="5" id="KW-1185">Reference proteome</keyword>
<organism evidence="4 5">
    <name type="scientific">Gigaspora margarita</name>
    <dbReference type="NCBI Taxonomy" id="4874"/>
    <lineage>
        <taxon>Eukaryota</taxon>
        <taxon>Fungi</taxon>
        <taxon>Fungi incertae sedis</taxon>
        <taxon>Mucoromycota</taxon>
        <taxon>Glomeromycotina</taxon>
        <taxon>Glomeromycetes</taxon>
        <taxon>Diversisporales</taxon>
        <taxon>Gigasporaceae</taxon>
        <taxon>Gigaspora</taxon>
    </lineage>
</organism>
<dbReference type="Gene3D" id="1.10.510.10">
    <property type="entry name" value="Transferase(Phosphotransferase) domain 1"/>
    <property type="match status" value="2"/>
</dbReference>
<dbReference type="Pfam" id="PF07714">
    <property type="entry name" value="PK_Tyr_Ser-Thr"/>
    <property type="match status" value="2"/>
</dbReference>
<evidence type="ECO:0000259" key="3">
    <source>
        <dbReference type="PROSITE" id="PS50011"/>
    </source>
</evidence>
<dbReference type="SUPFAM" id="SSF56112">
    <property type="entry name" value="Protein kinase-like (PK-like)"/>
    <property type="match status" value="2"/>
</dbReference>
<gene>
    <name evidence="4" type="ORF">F8M41_000931</name>
</gene>
<protein>
    <submittedName>
        <fullName evidence="4">Kinase-like protein</fullName>
    </submittedName>
</protein>